<dbReference type="EMBL" id="AEPD01000028">
    <property type="protein sequence ID" value="EFU30361.1"/>
    <property type="molecule type" value="Genomic_DNA"/>
</dbReference>
<organism evidence="1 2">
    <name type="scientific">Segatella buccae ATCC 33574</name>
    <dbReference type="NCBI Taxonomy" id="873513"/>
    <lineage>
        <taxon>Bacteria</taxon>
        <taxon>Pseudomonadati</taxon>
        <taxon>Bacteroidota</taxon>
        <taxon>Bacteroidia</taxon>
        <taxon>Bacteroidales</taxon>
        <taxon>Prevotellaceae</taxon>
        <taxon>Segatella</taxon>
    </lineage>
</organism>
<dbReference type="AlphaFoldDB" id="E6K861"/>
<proteinExistence type="predicted"/>
<protein>
    <submittedName>
        <fullName evidence="1">Uncharacterized protein</fullName>
    </submittedName>
</protein>
<name>E6K861_9BACT</name>
<keyword evidence="2" id="KW-1185">Reference proteome</keyword>
<sequence length="60" mass="6877">MLPFSFFHFSSLSTRHYTSHPPPGLYHYTSLAILSPLRGSSPLFISKKSKKSGLYNKYVR</sequence>
<evidence type="ECO:0000313" key="1">
    <source>
        <dbReference type="EMBL" id="EFU30361.1"/>
    </source>
</evidence>
<reference evidence="1 2" key="1">
    <citation type="submission" date="2010-10" db="EMBL/GenBank/DDBJ databases">
        <authorList>
            <person name="Muzny D."/>
            <person name="Qin X."/>
            <person name="Deng J."/>
            <person name="Jiang H."/>
            <person name="Liu Y."/>
            <person name="Qu J."/>
            <person name="Song X.-Z."/>
            <person name="Zhang L."/>
            <person name="Thornton R."/>
            <person name="Coyle M."/>
            <person name="Francisco L."/>
            <person name="Jackson L."/>
            <person name="Javaid M."/>
            <person name="Korchina V."/>
            <person name="Kovar C."/>
            <person name="Mata R."/>
            <person name="Mathew T."/>
            <person name="Ngo R."/>
            <person name="Nguyen L."/>
            <person name="Nguyen N."/>
            <person name="Okwuonu G."/>
            <person name="Ongeri F."/>
            <person name="Pham C."/>
            <person name="Simmons D."/>
            <person name="Wilczek-Boney K."/>
            <person name="Hale W."/>
            <person name="Jakkamsetti A."/>
            <person name="Pham P."/>
            <person name="Ruth R."/>
            <person name="San Lucas F."/>
            <person name="Warren J."/>
            <person name="Zhang J."/>
            <person name="Zhao Z."/>
            <person name="Zhou C."/>
            <person name="Zhu D."/>
            <person name="Lee S."/>
            <person name="Bess C."/>
            <person name="Blankenburg K."/>
            <person name="Forbes L."/>
            <person name="Fu Q."/>
            <person name="Gubbala S."/>
            <person name="Hirani K."/>
            <person name="Jayaseelan J.C."/>
            <person name="Lara F."/>
            <person name="Munidasa M."/>
            <person name="Palculict T."/>
            <person name="Patil S."/>
            <person name="Pu L.-L."/>
            <person name="Saada N."/>
            <person name="Tang L."/>
            <person name="Weissenberger G."/>
            <person name="Zhu Y."/>
            <person name="Hemphill L."/>
            <person name="Shang Y."/>
            <person name="Youmans B."/>
            <person name="Ayvaz T."/>
            <person name="Ross M."/>
            <person name="Santibanez J."/>
            <person name="Aqrawi P."/>
            <person name="Gross S."/>
            <person name="Joshi V."/>
            <person name="Fowler G."/>
            <person name="Nazareth L."/>
            <person name="Reid J."/>
            <person name="Worley K."/>
            <person name="Petrosino J."/>
            <person name="Highlander S."/>
            <person name="Gibbs R."/>
        </authorList>
    </citation>
    <scope>NUCLEOTIDE SEQUENCE [LARGE SCALE GENOMIC DNA]</scope>
    <source>
        <strain evidence="1 2">ATCC 33574</strain>
    </source>
</reference>
<dbReference type="HOGENOM" id="CLU_2937785_0_0_10"/>
<evidence type="ECO:0000313" key="2">
    <source>
        <dbReference type="Proteomes" id="UP000003112"/>
    </source>
</evidence>
<dbReference type="Proteomes" id="UP000003112">
    <property type="component" value="Unassembled WGS sequence"/>
</dbReference>
<accession>E6K861</accession>
<comment type="caution">
    <text evidence="1">The sequence shown here is derived from an EMBL/GenBank/DDBJ whole genome shotgun (WGS) entry which is preliminary data.</text>
</comment>
<dbReference type="STRING" id="873513.HMPREF6485_1640"/>
<gene>
    <name evidence="1" type="ORF">HMPREF6485_1640</name>
</gene>